<dbReference type="InterPro" id="IPR007627">
    <property type="entry name" value="RNA_pol_sigma70_r2"/>
</dbReference>
<comment type="similarity">
    <text evidence="1">Belongs to the sigma-70 factor family. ECF subfamily.</text>
</comment>
<evidence type="ECO:0000256" key="3">
    <source>
        <dbReference type="ARBA" id="ARBA00023082"/>
    </source>
</evidence>
<reference evidence="7 8" key="1">
    <citation type="submission" date="2020-02" db="EMBL/GenBank/DDBJ databases">
        <title>Paenibacillus sp. nov., isolated from rhizosphere soil of tomato.</title>
        <authorList>
            <person name="Weon H.-Y."/>
            <person name="Lee S.A."/>
        </authorList>
    </citation>
    <scope>NUCLEOTIDE SEQUENCE [LARGE SCALE GENOMIC DNA]</scope>
    <source>
        <strain evidence="7 8">14171R-81</strain>
    </source>
</reference>
<dbReference type="InterPro" id="IPR039425">
    <property type="entry name" value="RNA_pol_sigma-70-like"/>
</dbReference>
<dbReference type="GO" id="GO:0006352">
    <property type="term" value="P:DNA-templated transcription initiation"/>
    <property type="evidence" value="ECO:0007669"/>
    <property type="project" value="InterPro"/>
</dbReference>
<evidence type="ECO:0000313" key="8">
    <source>
        <dbReference type="Proteomes" id="UP000479114"/>
    </source>
</evidence>
<dbReference type="InterPro" id="IPR013324">
    <property type="entry name" value="RNA_pol_sigma_r3/r4-like"/>
</dbReference>
<dbReference type="InterPro" id="IPR014284">
    <property type="entry name" value="RNA_pol_sigma-70_dom"/>
</dbReference>
<evidence type="ECO:0000313" key="7">
    <source>
        <dbReference type="EMBL" id="QHW34085.1"/>
    </source>
</evidence>
<dbReference type="AlphaFoldDB" id="A0A6C0P6M9"/>
<dbReference type="Pfam" id="PF08281">
    <property type="entry name" value="Sigma70_r4_2"/>
    <property type="match status" value="1"/>
</dbReference>
<dbReference type="InterPro" id="IPR013325">
    <property type="entry name" value="RNA_pol_sigma_r2"/>
</dbReference>
<dbReference type="RefSeq" id="WP_162644081.1">
    <property type="nucleotide sequence ID" value="NZ_CP048286.1"/>
</dbReference>
<evidence type="ECO:0000259" key="5">
    <source>
        <dbReference type="Pfam" id="PF04542"/>
    </source>
</evidence>
<keyword evidence="4" id="KW-0804">Transcription</keyword>
<dbReference type="InterPro" id="IPR036388">
    <property type="entry name" value="WH-like_DNA-bd_sf"/>
</dbReference>
<dbReference type="Gene3D" id="1.10.10.10">
    <property type="entry name" value="Winged helix-like DNA-binding domain superfamily/Winged helix DNA-binding domain"/>
    <property type="match status" value="1"/>
</dbReference>
<evidence type="ECO:0000256" key="4">
    <source>
        <dbReference type="ARBA" id="ARBA00023163"/>
    </source>
</evidence>
<proteinExistence type="inferred from homology"/>
<dbReference type="Pfam" id="PF04542">
    <property type="entry name" value="Sigma70_r2"/>
    <property type="match status" value="1"/>
</dbReference>
<dbReference type="PANTHER" id="PTHR43133:SF62">
    <property type="entry name" value="RNA POLYMERASE SIGMA FACTOR SIGZ"/>
    <property type="match status" value="1"/>
</dbReference>
<name>A0A6C0P6M9_9BACL</name>
<dbReference type="GO" id="GO:0003677">
    <property type="term" value="F:DNA binding"/>
    <property type="evidence" value="ECO:0007669"/>
    <property type="project" value="InterPro"/>
</dbReference>
<dbReference type="GO" id="GO:0016987">
    <property type="term" value="F:sigma factor activity"/>
    <property type="evidence" value="ECO:0007669"/>
    <property type="project" value="UniProtKB-KW"/>
</dbReference>
<gene>
    <name evidence="7" type="ORF">GZH47_27020</name>
</gene>
<evidence type="ECO:0000256" key="1">
    <source>
        <dbReference type="ARBA" id="ARBA00010641"/>
    </source>
</evidence>
<sequence length="198" mass="22303">MGQSGENMSDILRAMCEGSADAFDAFYARYSALIMGIALRMLGDRMEAEDACHDVFLEALRRGDRYDPQRGSVDAWLAIMTRSRCLDRLRRSKKLIHREAWDAEEASDAEAAAEEKVLSQLQHEAVREALLALPARQQHAVVSSYYGSKTHSEMASAWNVPLGTVKSWVRYGLHNMRKQLEKRGWPDGKSSDAGEVRK</sequence>
<keyword evidence="3" id="KW-0731">Sigma factor</keyword>
<dbReference type="SUPFAM" id="SSF88946">
    <property type="entry name" value="Sigma2 domain of RNA polymerase sigma factors"/>
    <property type="match status" value="1"/>
</dbReference>
<evidence type="ECO:0000259" key="6">
    <source>
        <dbReference type="Pfam" id="PF08281"/>
    </source>
</evidence>
<keyword evidence="8" id="KW-1185">Reference proteome</keyword>
<dbReference type="PANTHER" id="PTHR43133">
    <property type="entry name" value="RNA POLYMERASE ECF-TYPE SIGMA FACTO"/>
    <property type="match status" value="1"/>
</dbReference>
<dbReference type="EMBL" id="CP048286">
    <property type="protein sequence ID" value="QHW34085.1"/>
    <property type="molecule type" value="Genomic_DNA"/>
</dbReference>
<dbReference type="NCBIfam" id="TIGR02937">
    <property type="entry name" value="sigma70-ECF"/>
    <property type="match status" value="1"/>
</dbReference>
<protein>
    <submittedName>
        <fullName evidence="7">Sigma-70 family RNA polymerase sigma factor</fullName>
    </submittedName>
</protein>
<accession>A0A6C0P6M9</accession>
<dbReference type="Gene3D" id="1.10.1740.10">
    <property type="match status" value="1"/>
</dbReference>
<organism evidence="7 8">
    <name type="scientific">Paenibacillus rhizovicinus</name>
    <dbReference type="NCBI Taxonomy" id="2704463"/>
    <lineage>
        <taxon>Bacteria</taxon>
        <taxon>Bacillati</taxon>
        <taxon>Bacillota</taxon>
        <taxon>Bacilli</taxon>
        <taxon>Bacillales</taxon>
        <taxon>Paenibacillaceae</taxon>
        <taxon>Paenibacillus</taxon>
    </lineage>
</organism>
<evidence type="ECO:0000256" key="2">
    <source>
        <dbReference type="ARBA" id="ARBA00023015"/>
    </source>
</evidence>
<dbReference type="SUPFAM" id="SSF88659">
    <property type="entry name" value="Sigma3 and sigma4 domains of RNA polymerase sigma factors"/>
    <property type="match status" value="1"/>
</dbReference>
<feature type="domain" description="RNA polymerase sigma factor 70 region 4 type 2" evidence="6">
    <location>
        <begin position="124"/>
        <end position="170"/>
    </location>
</feature>
<dbReference type="InterPro" id="IPR013249">
    <property type="entry name" value="RNA_pol_sigma70_r4_t2"/>
</dbReference>
<keyword evidence="2" id="KW-0805">Transcription regulation</keyword>
<dbReference type="KEGG" id="prz:GZH47_27020"/>
<feature type="domain" description="RNA polymerase sigma-70 region 2" evidence="5">
    <location>
        <begin position="26"/>
        <end position="93"/>
    </location>
</feature>
<dbReference type="Proteomes" id="UP000479114">
    <property type="component" value="Chromosome"/>
</dbReference>